<organism evidence="1 2">
    <name type="scientific">Clostridium saccharoperbutylacetonicum N1-4(HMT)</name>
    <dbReference type="NCBI Taxonomy" id="931276"/>
    <lineage>
        <taxon>Bacteria</taxon>
        <taxon>Bacillati</taxon>
        <taxon>Bacillota</taxon>
        <taxon>Clostridia</taxon>
        <taxon>Eubacteriales</taxon>
        <taxon>Clostridiaceae</taxon>
        <taxon>Clostridium</taxon>
    </lineage>
</organism>
<dbReference type="InterPro" id="IPR015867">
    <property type="entry name" value="N-reg_PII/ATP_PRibTrfase_C"/>
</dbReference>
<dbReference type="RefSeq" id="WP_015390307.1">
    <property type="nucleotide sequence ID" value="NC_020291.1"/>
</dbReference>
<evidence type="ECO:0008006" key="3">
    <source>
        <dbReference type="Google" id="ProtNLM"/>
    </source>
</evidence>
<dbReference type="OrthoDB" id="9794275at2"/>
<dbReference type="Pfam" id="PF06153">
    <property type="entry name" value="CdAMP_rec"/>
    <property type="match status" value="1"/>
</dbReference>
<dbReference type="STRING" id="36745.CLSAP_01490"/>
<dbReference type="InterPro" id="IPR010375">
    <property type="entry name" value="CdAMP_rec"/>
</dbReference>
<dbReference type="PANTHER" id="PTHR38456:SF1">
    <property type="entry name" value="CYCLIC DI-AMP RECEPTOR A"/>
    <property type="match status" value="1"/>
</dbReference>
<accession>M1MG72</accession>
<protein>
    <recommendedName>
        <fullName evidence="3">Transcriptional regulator</fullName>
    </recommendedName>
</protein>
<dbReference type="SUPFAM" id="SSF54913">
    <property type="entry name" value="GlnB-like"/>
    <property type="match status" value="1"/>
</dbReference>
<dbReference type="Proteomes" id="UP000011728">
    <property type="component" value="Chromosome"/>
</dbReference>
<dbReference type="InterPro" id="IPR011322">
    <property type="entry name" value="N-reg_PII-like_a/b"/>
</dbReference>
<dbReference type="AlphaFoldDB" id="M1MG72"/>
<evidence type="ECO:0000313" key="2">
    <source>
        <dbReference type="Proteomes" id="UP000011728"/>
    </source>
</evidence>
<dbReference type="HOGENOM" id="CLU_143974_1_0_9"/>
<dbReference type="eggNOG" id="COG3870">
    <property type="taxonomic scope" value="Bacteria"/>
</dbReference>
<dbReference type="PANTHER" id="PTHR38456">
    <property type="entry name" value="CYCLIC DI-AMP RECEPTOR A"/>
    <property type="match status" value="1"/>
</dbReference>
<dbReference type="EMBL" id="CP004121">
    <property type="protein sequence ID" value="AGF53971.1"/>
    <property type="molecule type" value="Genomic_DNA"/>
</dbReference>
<proteinExistence type="predicted"/>
<dbReference type="KEGG" id="csr:Cspa_c01520"/>
<dbReference type="PATRIC" id="fig|931276.5.peg.128"/>
<evidence type="ECO:0000313" key="1">
    <source>
        <dbReference type="EMBL" id="AGF53971.1"/>
    </source>
</evidence>
<name>M1MG72_9CLOT</name>
<reference evidence="1 2" key="1">
    <citation type="submission" date="2013-02" db="EMBL/GenBank/DDBJ databases">
        <title>Genome sequence of Clostridium saccharoperbutylacetonicum N1-4(HMT).</title>
        <authorList>
            <person name="Poehlein A."/>
            <person name="Daniel R."/>
        </authorList>
    </citation>
    <scope>NUCLEOTIDE SEQUENCE [LARGE SCALE GENOMIC DNA]</scope>
    <source>
        <strain evidence="2">N1-4(HMT)</strain>
    </source>
</reference>
<gene>
    <name evidence="1" type="ORF">Cspa_c01520</name>
</gene>
<keyword evidence="2" id="KW-1185">Reference proteome</keyword>
<sequence>MKLVIAIVQDEDSIDVTEALTEEDYRVTKLATTGGFLKSGNTTLMVGIEEEKVQAVIDIIKNICKKRKETIVTSSAFGGNEGGYTQQYPIQVDVGGATIFVIDVDQFVKI</sequence>
<dbReference type="Gene3D" id="3.30.70.120">
    <property type="match status" value="1"/>
</dbReference>